<dbReference type="AlphaFoldDB" id="A0A444USL9"/>
<dbReference type="GO" id="GO:0034967">
    <property type="term" value="C:Set3 complex"/>
    <property type="evidence" value="ECO:0007669"/>
    <property type="project" value="TreeGrafter"/>
</dbReference>
<gene>
    <name evidence="3" type="ORF">EOD39_21488</name>
</gene>
<accession>A0A444USL9</accession>
<feature type="compositionally biased region" description="Pro residues" evidence="2">
    <location>
        <begin position="1"/>
        <end position="14"/>
    </location>
</feature>
<dbReference type="EMBL" id="SCEB01010173">
    <property type="protein sequence ID" value="RXM91136.1"/>
    <property type="molecule type" value="Genomic_DNA"/>
</dbReference>
<dbReference type="GO" id="GO:0006355">
    <property type="term" value="P:regulation of DNA-templated transcription"/>
    <property type="evidence" value="ECO:0007669"/>
    <property type="project" value="TreeGrafter"/>
</dbReference>
<dbReference type="GO" id="GO:0006325">
    <property type="term" value="P:chromatin organization"/>
    <property type="evidence" value="ECO:0007669"/>
    <property type="project" value="UniProtKB-KW"/>
</dbReference>
<protein>
    <submittedName>
        <fullName evidence="3">SET domain-containing protein 5</fullName>
    </submittedName>
</protein>
<proteinExistence type="predicted"/>
<sequence>MEPLPPPPPPPTPPQVGAMTRRSKARRKELEVGNQDNASDENSNQQSEDLNDSKEFQGLGAAGSDAESRDDRKAEAIMHVFENLEKRKRRNIQIQERSCSTSGAASMVEKPPAKPAPARSSKPRPKSRLSRYRSSSSQRARRQRQAMAQQAAEQGQVAMEEGIPGVCGAEQGSTEGGLASGLPLDVDGAAGTAAGSLGNRANLRYPRTKTYLVTEWLNDKVAEKPESPIDWPLRITTDPTVLATTLNMLPGLSHSPLICTAPKHYIRFGSPFTPERRRRPVILDGTYGSCKKRWMKQALDEGMSAKTGDSGTESQSSHQSHSCSSTSNPSPCNTELTAPLKKRKSYVPEGSTSELLRPLSPITPPPPSSDTMSPLLAASCALLLGGEEDKHNGYMYSPLHSLAASRCNTPLQFEPCLRTDFDQPQTTYPDLSVPSGMTSPVLSATGSSEDFASVQAPLVAGVPFSSTTDAVFSGRSLDCQAQAKEQAFRTEFNLIYACSPLNANLLASGNLAEGMGRGSAVGSDRRTSLSEGGFSPGEAFFGRQCQGLLNEPAQGAMSPYGDRQYVYSESGTPPHNPPQKKKASLMMHLFY</sequence>
<feature type="compositionally biased region" description="Basic and acidic residues" evidence="2">
    <location>
        <begin position="66"/>
        <end position="76"/>
    </location>
</feature>
<feature type="compositionally biased region" description="Polar residues" evidence="2">
    <location>
        <begin position="92"/>
        <end position="104"/>
    </location>
</feature>
<feature type="compositionally biased region" description="Low complexity" evidence="2">
    <location>
        <begin position="314"/>
        <end position="334"/>
    </location>
</feature>
<name>A0A444USL9_ACIRT</name>
<feature type="region of interest" description="Disordered" evidence="2">
    <location>
        <begin position="1"/>
        <end position="157"/>
    </location>
</feature>
<evidence type="ECO:0000313" key="4">
    <source>
        <dbReference type="Proteomes" id="UP000289886"/>
    </source>
</evidence>
<feature type="compositionally biased region" description="Polar residues" evidence="2">
    <location>
        <begin position="34"/>
        <end position="48"/>
    </location>
</feature>
<evidence type="ECO:0000313" key="3">
    <source>
        <dbReference type="EMBL" id="RXM91136.1"/>
    </source>
</evidence>
<evidence type="ECO:0000256" key="2">
    <source>
        <dbReference type="SAM" id="MobiDB-lite"/>
    </source>
</evidence>
<dbReference type="PANTHER" id="PTHR46462:SF1">
    <property type="entry name" value="HISTONE-LYSINE N-METHYLTRANSFERASE SETD5"/>
    <property type="match status" value="1"/>
</dbReference>
<comment type="caution">
    <text evidence="3">The sequence shown here is derived from an EMBL/GenBank/DDBJ whole genome shotgun (WGS) entry which is preliminary data.</text>
</comment>
<dbReference type="PANTHER" id="PTHR46462">
    <property type="entry name" value="UPSET, ISOFORM A"/>
    <property type="match status" value="1"/>
</dbReference>
<feature type="compositionally biased region" description="Basic residues" evidence="2">
    <location>
        <begin position="121"/>
        <end position="131"/>
    </location>
</feature>
<dbReference type="Proteomes" id="UP000289886">
    <property type="component" value="Unassembled WGS sequence"/>
</dbReference>
<evidence type="ECO:0000256" key="1">
    <source>
        <dbReference type="ARBA" id="ARBA00022853"/>
    </source>
</evidence>
<keyword evidence="1" id="KW-0156">Chromatin regulator</keyword>
<organism evidence="3 4">
    <name type="scientific">Acipenser ruthenus</name>
    <name type="common">Sterlet sturgeon</name>
    <dbReference type="NCBI Taxonomy" id="7906"/>
    <lineage>
        <taxon>Eukaryota</taxon>
        <taxon>Metazoa</taxon>
        <taxon>Chordata</taxon>
        <taxon>Craniata</taxon>
        <taxon>Vertebrata</taxon>
        <taxon>Euteleostomi</taxon>
        <taxon>Actinopterygii</taxon>
        <taxon>Chondrostei</taxon>
        <taxon>Acipenseriformes</taxon>
        <taxon>Acipenseridae</taxon>
        <taxon>Acipenser</taxon>
    </lineage>
</organism>
<feature type="region of interest" description="Disordered" evidence="2">
    <location>
        <begin position="302"/>
        <end position="371"/>
    </location>
</feature>
<reference evidence="3 4" key="1">
    <citation type="submission" date="2019-01" db="EMBL/GenBank/DDBJ databases">
        <title>Draft Genome and Complete Hox-Cluster Characterization of the Sterlet Sturgeon (Acipenser ruthenus).</title>
        <authorList>
            <person name="Wei Q."/>
        </authorList>
    </citation>
    <scope>NUCLEOTIDE SEQUENCE [LARGE SCALE GENOMIC DNA]</scope>
    <source>
        <strain evidence="3">WHYD16114868_AA</strain>
        <tissue evidence="3">Blood</tissue>
    </source>
</reference>
<keyword evidence="4" id="KW-1185">Reference proteome</keyword>
<dbReference type="GO" id="GO:0070210">
    <property type="term" value="C:Rpd3L-Expanded complex"/>
    <property type="evidence" value="ECO:0007669"/>
    <property type="project" value="TreeGrafter"/>
</dbReference>